<dbReference type="InParanoid" id="A0A151Z4J3"/>
<evidence type="ECO:0000313" key="2">
    <source>
        <dbReference type="Proteomes" id="UP000076078"/>
    </source>
</evidence>
<keyword evidence="2" id="KW-1185">Reference proteome</keyword>
<protein>
    <submittedName>
        <fullName evidence="1">SAP DNA-binding domain-containing protein</fullName>
    </submittedName>
</protein>
<keyword evidence="1" id="KW-0238">DNA-binding</keyword>
<evidence type="ECO:0000313" key="1">
    <source>
        <dbReference type="EMBL" id="KYQ88865.1"/>
    </source>
</evidence>
<organism evidence="1 2">
    <name type="scientific">Tieghemostelium lacteum</name>
    <name type="common">Slime mold</name>
    <name type="synonym">Dictyostelium lacteum</name>
    <dbReference type="NCBI Taxonomy" id="361077"/>
    <lineage>
        <taxon>Eukaryota</taxon>
        <taxon>Amoebozoa</taxon>
        <taxon>Evosea</taxon>
        <taxon>Eumycetozoa</taxon>
        <taxon>Dictyostelia</taxon>
        <taxon>Dictyosteliales</taxon>
        <taxon>Raperosteliaceae</taxon>
        <taxon>Tieghemostelium</taxon>
    </lineage>
</organism>
<gene>
    <name evidence="1" type="ORF">DLAC_10670</name>
</gene>
<sequence>MINDQLNHLKQLIKNQSLEPGNWNRFNSNRYFVEIVDFISKIHNFGKEVTDYFKLVYSNKQYKDIRYLLDSNKEHVKQLFFELKPKFTQLDVDIIDQCLISDSHSIEFLKFSFQHLQNYLAQIQPSTLVLFTYLPTILKVNSKIDEKKSILILYLKQINYHIVTKTPIPVNDNTLLLKGVLEFLNDKEYQAVLYTNPEHGPVIQAGDELPLIFKYLKSFLKTDKFKDLSVDIKNEIQRLFILDSNIHYFQYQSIPIKISDNIYKSLTIVKPKQDNDILVQLINYKSSKKILKHPKKYIEYLRRLIDNSDGNENCKRSICRFLQVHFNNFSNNQKEFNGIIKMWILNNLDQPKMIKKLLIILVTSESNNLEDTVYEILEKITVPKNQNLISIFIDNENTNNRYRLFIGELVFKKTIQWKNSTKLLVKLGHYINNSQSRAIGTSQFSEIFKRDDFTTIDFIMTNYKTDIQLSTSKLKDELLGYMFRLSYLLHGKHNQTSQSYHSSNGTNNSSTQPINDNLIIRFLKEYRNNIVEIDKSTIVYLCKILFPGYTKDMKPTTLNYQQSFRLLADIIDVVINDISIDHIIDYLQCLVKSNEIDYQSFFNDFLVKLSLETQLKIINHLIINSNTTIEFKFIINLIKFKYQSQTLIIDQFYKIWSNYQLFNNISINNLISINNAIQLISTSNNINNSKLPIILENYIIELYIEFWVGNCKDYIYTLSRLLPQLKFKLPKSIINNNYKKNYNTASPYSIYFQKPNIYLEELDIQPVYNYKEISIETIYYRIPVDILYLDFFKFPNLIKLSILYNNSEVISPLLYQLELPNLKILKIEFPKFTIIEMVPPVLELIKRYQGIVKLEKLKLIFTMINHPEVIGLIDAVKDIYPTPNVQVQIESYQSTDIFYFKNDYQMYIAEWLYHCENSLKLEMVKRLLQSISTVKVFKDFGGFVSHLCYTNLTRLHIDKISYSHFFQLNLDNLFRDTKALVTFSFSIPLLFQHTELLLKLLNSNNSLHTIKIIVIQNSSTSYHLNYSDWITNFLTNLFKTQSEKSNIHWLNISTIIQLQSIIPNDFKNFGTFQKISNSKFFK</sequence>
<reference evidence="1 2" key="1">
    <citation type="submission" date="2015-12" db="EMBL/GenBank/DDBJ databases">
        <title>Dictyostelia acquired genes for synthesis and detection of signals that induce cell-type specialization by lateral gene transfer from prokaryotes.</title>
        <authorList>
            <person name="Gloeckner G."/>
            <person name="Schaap P."/>
        </authorList>
    </citation>
    <scope>NUCLEOTIDE SEQUENCE [LARGE SCALE GENOMIC DNA]</scope>
    <source>
        <strain evidence="1 2">TK</strain>
    </source>
</reference>
<dbReference type="Proteomes" id="UP000076078">
    <property type="component" value="Unassembled WGS sequence"/>
</dbReference>
<comment type="caution">
    <text evidence="1">The sequence shown here is derived from an EMBL/GenBank/DDBJ whole genome shotgun (WGS) entry which is preliminary data.</text>
</comment>
<accession>A0A151Z4J3</accession>
<dbReference type="GO" id="GO:0003677">
    <property type="term" value="F:DNA binding"/>
    <property type="evidence" value="ECO:0007669"/>
    <property type="project" value="UniProtKB-KW"/>
</dbReference>
<dbReference type="AlphaFoldDB" id="A0A151Z4J3"/>
<proteinExistence type="predicted"/>
<name>A0A151Z4J3_TIELA</name>
<dbReference type="EMBL" id="LODT01000047">
    <property type="protein sequence ID" value="KYQ88865.1"/>
    <property type="molecule type" value="Genomic_DNA"/>
</dbReference>